<sequence length="536" mass="59045">MTYPQPPTPPGGPQQTPPPPWQEQPAAAPPPGRFPSPQFPGGPYQQGPQGSHQQGPQGPYQQGPFPPGQFPPGQFPPGQFPTQYTPPTGPEGRPPRRGLRALLIVGGVVLGLVAIFAGLVVYKISTRPAPVDLSHETSPWQKLADNMTAALAAKDEEAFLKPFQGDALREQQRKVFRNLVKIPWEQAKWETEYPSPLNGDMMVTFAHQVKGVDNKPVPERYNWRVQPGTGAPVITEVASAKGRDGKPREDAYYPAPWDYYPDFAVEIRDNLVAVSDQKQVAELKRDIDVMSQAAKDDLAAWKKSAPAAPNGRESARGFFVVLEKDRAVYNKLYNGDGRENDKLEAGVNMPVPAYGTETEKQLVIGGSRIVMDTSLSRFTSADWKNGVTEISRHEMGHALVEVLATEVVLVEGLQDTQTWVVEGFGDYMAFRGKNDRFLADLRASLQGFAFDGELPESMDFYSKTARTRSANYALGASAVRYMAETYGEDKTFAFVIAHYTAPKEYKQQITTATGRSLEQFQTEWAAYVRAKAPGVG</sequence>
<dbReference type="Gene3D" id="1.10.390.10">
    <property type="entry name" value="Neutral Protease Domain 2"/>
    <property type="match status" value="1"/>
</dbReference>
<feature type="compositionally biased region" description="Low complexity" evidence="1">
    <location>
        <begin position="41"/>
        <end position="63"/>
    </location>
</feature>
<evidence type="ECO:0000256" key="1">
    <source>
        <dbReference type="SAM" id="MobiDB-lite"/>
    </source>
</evidence>
<keyword evidence="2" id="KW-0472">Membrane</keyword>
<keyword evidence="2" id="KW-1133">Transmembrane helix</keyword>
<keyword evidence="4" id="KW-1185">Reference proteome</keyword>
<keyword evidence="2" id="KW-0812">Transmembrane</keyword>
<comment type="caution">
    <text evidence="3">The sequence shown here is derived from an EMBL/GenBank/DDBJ whole genome shotgun (WGS) entry which is preliminary data.</text>
</comment>
<feature type="compositionally biased region" description="Pro residues" evidence="1">
    <location>
        <begin position="1"/>
        <end position="40"/>
    </location>
</feature>
<evidence type="ECO:0000256" key="2">
    <source>
        <dbReference type="SAM" id="Phobius"/>
    </source>
</evidence>
<dbReference type="EMBL" id="BAABIS010000001">
    <property type="protein sequence ID" value="GAA4851055.1"/>
    <property type="molecule type" value="Genomic_DNA"/>
</dbReference>
<feature type="region of interest" description="Disordered" evidence="1">
    <location>
        <begin position="1"/>
        <end position="95"/>
    </location>
</feature>
<protein>
    <recommendedName>
        <fullName evidence="5">Peptidase</fullName>
    </recommendedName>
</protein>
<organism evidence="3 4">
    <name type="scientific">Kitasatospora terrestris</name>
    <dbReference type="NCBI Taxonomy" id="258051"/>
    <lineage>
        <taxon>Bacteria</taxon>
        <taxon>Bacillati</taxon>
        <taxon>Actinomycetota</taxon>
        <taxon>Actinomycetes</taxon>
        <taxon>Kitasatosporales</taxon>
        <taxon>Streptomycetaceae</taxon>
        <taxon>Kitasatospora</taxon>
    </lineage>
</organism>
<name>A0ABP9DM90_9ACTN</name>
<dbReference type="Proteomes" id="UP001501752">
    <property type="component" value="Unassembled WGS sequence"/>
</dbReference>
<dbReference type="InterPro" id="IPR027268">
    <property type="entry name" value="Peptidase_M4/M1_CTD_sf"/>
</dbReference>
<proteinExistence type="predicted"/>
<feature type="compositionally biased region" description="Pro residues" evidence="1">
    <location>
        <begin position="64"/>
        <end position="79"/>
    </location>
</feature>
<dbReference type="RefSeq" id="WP_345697340.1">
    <property type="nucleotide sequence ID" value="NZ_BAABIS010000001.1"/>
</dbReference>
<feature type="transmembrane region" description="Helical" evidence="2">
    <location>
        <begin position="101"/>
        <end position="122"/>
    </location>
</feature>
<evidence type="ECO:0000313" key="4">
    <source>
        <dbReference type="Proteomes" id="UP001501752"/>
    </source>
</evidence>
<reference evidence="4" key="1">
    <citation type="journal article" date="2019" name="Int. J. Syst. Evol. Microbiol.">
        <title>The Global Catalogue of Microorganisms (GCM) 10K type strain sequencing project: providing services to taxonomists for standard genome sequencing and annotation.</title>
        <authorList>
            <consortium name="The Broad Institute Genomics Platform"/>
            <consortium name="The Broad Institute Genome Sequencing Center for Infectious Disease"/>
            <person name="Wu L."/>
            <person name="Ma J."/>
        </authorList>
    </citation>
    <scope>NUCLEOTIDE SEQUENCE [LARGE SCALE GENOMIC DNA]</scope>
    <source>
        <strain evidence="4">JCM 13006</strain>
    </source>
</reference>
<evidence type="ECO:0008006" key="5">
    <source>
        <dbReference type="Google" id="ProtNLM"/>
    </source>
</evidence>
<accession>A0ABP9DM90</accession>
<gene>
    <name evidence="3" type="ORF">GCM10023235_30100</name>
</gene>
<evidence type="ECO:0000313" key="3">
    <source>
        <dbReference type="EMBL" id="GAA4851055.1"/>
    </source>
</evidence>